<feature type="signal peptide" evidence="1">
    <location>
        <begin position="1"/>
        <end position="24"/>
    </location>
</feature>
<gene>
    <name evidence="2" type="ORF">SAMN04488588_1775</name>
</gene>
<keyword evidence="1" id="KW-0732">Signal</keyword>
<evidence type="ECO:0000256" key="1">
    <source>
        <dbReference type="SAM" id="SignalP"/>
    </source>
</evidence>
<accession>A0A1G6PAD2</accession>
<sequence length="578" mass="65029">MKKVLLFSIAFMLVFLLISCTGVTDDGDVDTAGTTEFTINDFDGTSKSEAEALLTANSNDPAGNAAMAIFETEEFFTTYVRGMDEDFSDAATYLTNISEAASELSNIFGDKVYGESDYYTGPKADIQEQITVIYDNLLDIKGIVTGTEIANYLANLSSRLNKIVNEQEINIIMEKNPAGYFMNIVMGDNLDMDPESDFDALNYIPSNGIAFDYRDFMTVKSFVDAIINLLDEQIFTPQNKDMIIEFAQISYGFEYTDLSDTRYYFKDGTYTFETDYVKTEFIEDLIYFMDEIKGTGDLEAIYKIDSGSATPTVSELESDFSIIFDRVSPNDVDSTKVSMTDVINDNMVLTPNISNIISMIDMVLENYHKIVQFEATNRFQNRERVNFLEANIHMMDIMESATDTTTLQKQNFKMTEMRQIEMINEEQVKLNETVFGDMGDIIDILRSALPFGSLVISDDGVVIEEDSTGDPILLADMEITINFGGISDGMDLADFNMYVESGFSSPLAELLLMDKYDGTNVNTNLVPEIKNLIGEINGISYIGYDVEVEFAFGSDFSYNMYIYDLLNETTLIEHFENQ</sequence>
<name>A0A1G6PAD2_9BACT</name>
<evidence type="ECO:0000313" key="2">
    <source>
        <dbReference type="EMBL" id="SDC77093.1"/>
    </source>
</evidence>
<keyword evidence="3" id="KW-1185">Reference proteome</keyword>
<dbReference type="PROSITE" id="PS51257">
    <property type="entry name" value="PROKAR_LIPOPROTEIN"/>
    <property type="match status" value="1"/>
</dbReference>
<dbReference type="RefSeq" id="WP_091404949.1">
    <property type="nucleotide sequence ID" value="NZ_FMYV01000007.1"/>
</dbReference>
<dbReference type="Proteomes" id="UP000199322">
    <property type="component" value="Unassembled WGS sequence"/>
</dbReference>
<organism evidence="2 3">
    <name type="scientific">Geotoga petraea</name>
    <dbReference type="NCBI Taxonomy" id="28234"/>
    <lineage>
        <taxon>Bacteria</taxon>
        <taxon>Thermotogati</taxon>
        <taxon>Thermotogota</taxon>
        <taxon>Thermotogae</taxon>
        <taxon>Petrotogales</taxon>
        <taxon>Petrotogaceae</taxon>
        <taxon>Geotoga</taxon>
    </lineage>
</organism>
<proteinExistence type="predicted"/>
<dbReference type="AlphaFoldDB" id="A0A1G6PAD2"/>
<evidence type="ECO:0000313" key="3">
    <source>
        <dbReference type="Proteomes" id="UP000199322"/>
    </source>
</evidence>
<feature type="chain" id="PRO_5011500469" evidence="1">
    <location>
        <begin position="25"/>
        <end position="578"/>
    </location>
</feature>
<reference evidence="2 3" key="1">
    <citation type="submission" date="2016-10" db="EMBL/GenBank/DDBJ databases">
        <authorList>
            <person name="de Groot N.N."/>
        </authorList>
    </citation>
    <scope>NUCLEOTIDE SEQUENCE [LARGE SCALE GENOMIC DNA]</scope>
    <source>
        <strain evidence="2 3">WG14</strain>
    </source>
</reference>
<protein>
    <submittedName>
        <fullName evidence="2">Uncharacterized protein</fullName>
    </submittedName>
</protein>
<dbReference type="EMBL" id="FMYV01000007">
    <property type="protein sequence ID" value="SDC77093.1"/>
    <property type="molecule type" value="Genomic_DNA"/>
</dbReference>